<feature type="domain" description="Methionyl/Leucyl tRNA synthetase" evidence="14">
    <location>
        <begin position="42"/>
        <end position="178"/>
    </location>
</feature>
<feature type="binding site" evidence="9">
    <location>
        <position position="641"/>
    </location>
    <ligand>
        <name>ATP</name>
        <dbReference type="ChEBI" id="CHEBI:30616"/>
    </ligand>
</feature>
<gene>
    <name evidence="9" type="primary">leuS</name>
    <name evidence="16" type="ORF">FJY75_07890</name>
</gene>
<evidence type="ECO:0000259" key="15">
    <source>
        <dbReference type="Pfam" id="PF13603"/>
    </source>
</evidence>
<protein>
    <recommendedName>
        <fullName evidence="9">Leucine--tRNA ligase</fullName>
        <ecNumber evidence="9">6.1.1.4</ecNumber>
    </recommendedName>
    <alternativeName>
        <fullName evidence="9">Leucyl-tRNA synthetase</fullName>
        <shortName evidence="9">LeuRS</shortName>
    </alternativeName>
</protein>
<keyword evidence="5 9" id="KW-0067">ATP-binding</keyword>
<dbReference type="InterPro" id="IPR002302">
    <property type="entry name" value="Leu-tRNA-ligase"/>
</dbReference>
<dbReference type="InterPro" id="IPR002300">
    <property type="entry name" value="aa-tRNA-synth_Ia"/>
</dbReference>
<dbReference type="InterPro" id="IPR009008">
    <property type="entry name" value="Val/Leu/Ile-tRNA-synth_edit"/>
</dbReference>
<dbReference type="PROSITE" id="PS00178">
    <property type="entry name" value="AA_TRNA_LIGASE_I"/>
    <property type="match status" value="1"/>
</dbReference>
<dbReference type="SUPFAM" id="SSF50677">
    <property type="entry name" value="ValRS/IleRS/LeuRS editing domain"/>
    <property type="match status" value="1"/>
</dbReference>
<evidence type="ECO:0000256" key="8">
    <source>
        <dbReference type="ARBA" id="ARBA00047469"/>
    </source>
</evidence>
<evidence type="ECO:0000256" key="5">
    <source>
        <dbReference type="ARBA" id="ARBA00022840"/>
    </source>
</evidence>
<comment type="caution">
    <text evidence="16">The sequence shown here is derived from an EMBL/GenBank/DDBJ whole genome shotgun (WGS) entry which is preliminary data.</text>
</comment>
<dbReference type="EMBL" id="VGIY01000183">
    <property type="protein sequence ID" value="MBM3317760.1"/>
    <property type="molecule type" value="Genomic_DNA"/>
</dbReference>
<dbReference type="FunFam" id="1.10.730.10:FF:000002">
    <property type="entry name" value="Leucine--tRNA ligase"/>
    <property type="match status" value="1"/>
</dbReference>
<keyword evidence="4 9" id="KW-0547">Nucleotide-binding</keyword>
<keyword evidence="2 9" id="KW-0963">Cytoplasm</keyword>
<dbReference type="Pfam" id="PF08264">
    <property type="entry name" value="Anticodon_1"/>
    <property type="match status" value="1"/>
</dbReference>
<dbReference type="AlphaFoldDB" id="A0A938BQY3"/>
<dbReference type="HAMAP" id="MF_00049_B">
    <property type="entry name" value="Leu_tRNA_synth_B"/>
    <property type="match status" value="1"/>
</dbReference>
<feature type="compositionally biased region" description="Low complexity" evidence="11">
    <location>
        <begin position="386"/>
        <end position="414"/>
    </location>
</feature>
<dbReference type="Pfam" id="PF13603">
    <property type="entry name" value="tRNA-synt_1_2"/>
    <property type="match status" value="1"/>
</dbReference>
<comment type="subcellular location">
    <subcellularLocation>
        <location evidence="9">Cytoplasm</location>
    </subcellularLocation>
</comment>
<organism evidence="16 17">
    <name type="scientific">Eiseniibacteriota bacterium</name>
    <dbReference type="NCBI Taxonomy" id="2212470"/>
    <lineage>
        <taxon>Bacteria</taxon>
        <taxon>Candidatus Eiseniibacteriota</taxon>
    </lineage>
</organism>
<evidence type="ECO:0000256" key="7">
    <source>
        <dbReference type="ARBA" id="ARBA00023146"/>
    </source>
</evidence>
<dbReference type="GO" id="GO:0005524">
    <property type="term" value="F:ATP binding"/>
    <property type="evidence" value="ECO:0007669"/>
    <property type="project" value="UniProtKB-UniRule"/>
</dbReference>
<dbReference type="InterPro" id="IPR009080">
    <property type="entry name" value="tRNAsynth_Ia_anticodon-bd"/>
</dbReference>
<dbReference type="Pfam" id="PF00133">
    <property type="entry name" value="tRNA-synt_1"/>
    <property type="match status" value="1"/>
</dbReference>
<accession>A0A938BQY3</accession>
<keyword evidence="3 9" id="KW-0436">Ligase</keyword>
<dbReference type="InterPro" id="IPR014729">
    <property type="entry name" value="Rossmann-like_a/b/a_fold"/>
</dbReference>
<dbReference type="PRINTS" id="PR00985">
    <property type="entry name" value="TRNASYNTHLEU"/>
</dbReference>
<evidence type="ECO:0000256" key="11">
    <source>
        <dbReference type="SAM" id="MobiDB-lite"/>
    </source>
</evidence>
<feature type="region of interest" description="Disordered" evidence="11">
    <location>
        <begin position="707"/>
        <end position="735"/>
    </location>
</feature>
<sequence>MPFEPYDPARIEAKWQARWAAERTNEPDLVRAEHPFYCLMMFPYPSAEGLHVGNVYAFTGADIQGRYQRVRGHQVFEPMGFDAFGIHSENFAMRINTHPMKLIPRNVDNFRRQLRMMGLMLDWSHEVLTPDPDYYKWTQWIFLQLHKHGLAYRKKAPVNWCPGCHTVISNEQVIGGMCERHPGTAVEKKNLEQWFFRITAYAQRLLDNLDWIDWSEVTKTAQRNWIGRSEGAEVDFKLEGRDDTLRVYTTRPDTLYGATYMVMAPEHPLVAELASPAQREAVRAYCEAACRLKDADRVDAAREKTGVPLGANAINPATGRPIPIWISDYVLIEYGTGAIMAVPAHDQRDFEFASRFGLPIIQVIRPDDGVAAGANTREAAGDGTDDAAGAGTNAAAGASSAAGGDSFSPGDGASPQGGGSTSVAATTSLTEAYVGEGRMIHSGPYDGMPSLECLKEITRDLEARGLAKGTVQYRLRDWCISRQRYWGPPIPMIHCAKCGVVPVPEEQLPVRLPEIEDFRPDTPGGKPLQRHKPFHETTCPACGGPAHRDTDVSDNFLDSAWYFLRYPSARDAARPWDPALTRKWLPVDMYVGGNEHAVLHLMYTRFLCMAFKDMGLIDFEEPFRKFRAHGLLIKEGAKMSKTHGNVVNPDDHVARYGADTLRMYLVFLGPYSEGGDFRDSGIVGIRRFLDRIHRLYADVLGGAPGGSAAEARDGGAVPPGDGDGRAPRRGPLEKPTAIKLHQTIKKVGEDIESFSYNTAIAALMELLTEMRSAPALDDFSLEAFVKLLAPFAPHEAEELWEMLGRGGCVFDGGWPAYDPALTLLDEVEIAVQVLGKLRGTVRVARDAAQDAVRAAAVADEGVARHLEEKTIVKVIYVPNRLVNFVVRP</sequence>
<comment type="similarity">
    <text evidence="1 9 10">Belongs to the class-I aminoacyl-tRNA synthetase family.</text>
</comment>
<feature type="region of interest" description="Disordered" evidence="11">
    <location>
        <begin position="374"/>
        <end position="423"/>
    </location>
</feature>
<evidence type="ECO:0000256" key="9">
    <source>
        <dbReference type="HAMAP-Rule" id="MF_00049"/>
    </source>
</evidence>
<feature type="compositionally biased region" description="Basic and acidic residues" evidence="11">
    <location>
        <begin position="722"/>
        <end position="732"/>
    </location>
</feature>
<dbReference type="GO" id="GO:0006429">
    <property type="term" value="P:leucyl-tRNA aminoacylation"/>
    <property type="evidence" value="ECO:0007669"/>
    <property type="project" value="UniProtKB-UniRule"/>
</dbReference>
<evidence type="ECO:0000256" key="6">
    <source>
        <dbReference type="ARBA" id="ARBA00022917"/>
    </source>
</evidence>
<feature type="domain" description="Leucyl-tRNA synthetase editing" evidence="15">
    <location>
        <begin position="223"/>
        <end position="379"/>
    </location>
</feature>
<dbReference type="Gene3D" id="1.10.730.10">
    <property type="entry name" value="Isoleucyl-tRNA Synthetase, Domain 1"/>
    <property type="match status" value="1"/>
</dbReference>
<dbReference type="InterPro" id="IPR025709">
    <property type="entry name" value="Leu_tRNA-synth_edit"/>
</dbReference>
<dbReference type="Gene3D" id="3.10.20.590">
    <property type="match status" value="1"/>
</dbReference>
<feature type="domain" description="Aminoacyl-tRNA synthetase class Ia" evidence="12">
    <location>
        <begin position="475"/>
        <end position="671"/>
    </location>
</feature>
<comment type="caution">
    <text evidence="9">Lacks conserved residue(s) required for the propagation of feature annotation.</text>
</comment>
<dbReference type="CDD" id="cd07958">
    <property type="entry name" value="Anticodon_Ia_Leu_BEm"/>
    <property type="match status" value="1"/>
</dbReference>
<evidence type="ECO:0000259" key="12">
    <source>
        <dbReference type="Pfam" id="PF00133"/>
    </source>
</evidence>
<evidence type="ECO:0000313" key="17">
    <source>
        <dbReference type="Proteomes" id="UP000748308"/>
    </source>
</evidence>
<dbReference type="PANTHER" id="PTHR43740">
    <property type="entry name" value="LEUCYL-TRNA SYNTHETASE"/>
    <property type="match status" value="1"/>
</dbReference>
<dbReference type="Proteomes" id="UP000748308">
    <property type="component" value="Unassembled WGS sequence"/>
</dbReference>
<dbReference type="FunFam" id="3.10.20.590:FF:000001">
    <property type="entry name" value="Leucine--tRNA ligase"/>
    <property type="match status" value="1"/>
</dbReference>
<evidence type="ECO:0000313" key="16">
    <source>
        <dbReference type="EMBL" id="MBM3317760.1"/>
    </source>
</evidence>
<comment type="catalytic activity">
    <reaction evidence="8 9">
        <text>tRNA(Leu) + L-leucine + ATP = L-leucyl-tRNA(Leu) + AMP + diphosphate</text>
        <dbReference type="Rhea" id="RHEA:11688"/>
        <dbReference type="Rhea" id="RHEA-COMP:9613"/>
        <dbReference type="Rhea" id="RHEA-COMP:9622"/>
        <dbReference type="ChEBI" id="CHEBI:30616"/>
        <dbReference type="ChEBI" id="CHEBI:33019"/>
        <dbReference type="ChEBI" id="CHEBI:57427"/>
        <dbReference type="ChEBI" id="CHEBI:78442"/>
        <dbReference type="ChEBI" id="CHEBI:78494"/>
        <dbReference type="ChEBI" id="CHEBI:456215"/>
        <dbReference type="EC" id="6.1.1.4"/>
    </reaction>
</comment>
<dbReference type="PANTHER" id="PTHR43740:SF2">
    <property type="entry name" value="LEUCINE--TRNA LIGASE, MITOCHONDRIAL"/>
    <property type="match status" value="1"/>
</dbReference>
<evidence type="ECO:0000259" key="14">
    <source>
        <dbReference type="Pfam" id="PF09334"/>
    </source>
</evidence>
<dbReference type="SUPFAM" id="SSF47323">
    <property type="entry name" value="Anticodon-binding domain of a subclass of class I aminoacyl-tRNA synthetases"/>
    <property type="match status" value="1"/>
</dbReference>
<dbReference type="InterPro" id="IPR015413">
    <property type="entry name" value="Methionyl/Leucyl_tRNA_Synth"/>
</dbReference>
<evidence type="ECO:0000256" key="2">
    <source>
        <dbReference type="ARBA" id="ARBA00022490"/>
    </source>
</evidence>
<dbReference type="GO" id="GO:0002161">
    <property type="term" value="F:aminoacyl-tRNA deacylase activity"/>
    <property type="evidence" value="ECO:0007669"/>
    <property type="project" value="InterPro"/>
</dbReference>
<dbReference type="InterPro" id="IPR013155">
    <property type="entry name" value="M/V/L/I-tRNA-synth_anticd-bd"/>
</dbReference>
<evidence type="ECO:0000256" key="10">
    <source>
        <dbReference type="RuleBase" id="RU363035"/>
    </source>
</evidence>
<evidence type="ECO:0000256" key="4">
    <source>
        <dbReference type="ARBA" id="ARBA00022741"/>
    </source>
</evidence>
<dbReference type="Gene3D" id="3.90.740.10">
    <property type="entry name" value="Valyl/Leucyl/Isoleucyl-tRNA synthetase, editing domain"/>
    <property type="match status" value="1"/>
</dbReference>
<name>A0A938BQY3_UNCEI</name>
<evidence type="ECO:0000256" key="1">
    <source>
        <dbReference type="ARBA" id="ARBA00005594"/>
    </source>
</evidence>
<feature type="domain" description="Methionyl/Valyl/Leucyl/Isoleucyl-tRNA synthetase anticodon-binding" evidence="13">
    <location>
        <begin position="739"/>
        <end position="848"/>
    </location>
</feature>
<dbReference type="InterPro" id="IPR001412">
    <property type="entry name" value="aa-tRNA-synth_I_CS"/>
</dbReference>
<evidence type="ECO:0000259" key="13">
    <source>
        <dbReference type="Pfam" id="PF08264"/>
    </source>
</evidence>
<dbReference type="GO" id="GO:0004823">
    <property type="term" value="F:leucine-tRNA ligase activity"/>
    <property type="evidence" value="ECO:0007669"/>
    <property type="project" value="UniProtKB-UniRule"/>
</dbReference>
<reference evidence="16" key="1">
    <citation type="submission" date="2019-03" db="EMBL/GenBank/DDBJ databases">
        <title>Lake Tanganyika Metagenome-Assembled Genomes (MAGs).</title>
        <authorList>
            <person name="Tran P."/>
        </authorList>
    </citation>
    <scope>NUCLEOTIDE SEQUENCE</scope>
    <source>
        <strain evidence="16">M_DeepCast_400m_m2_100</strain>
    </source>
</reference>
<keyword evidence="7 9" id="KW-0030">Aminoacyl-tRNA synthetase</keyword>
<evidence type="ECO:0000256" key="3">
    <source>
        <dbReference type="ARBA" id="ARBA00022598"/>
    </source>
</evidence>
<dbReference type="SUPFAM" id="SSF52374">
    <property type="entry name" value="Nucleotidylyl transferase"/>
    <property type="match status" value="1"/>
</dbReference>
<dbReference type="Pfam" id="PF09334">
    <property type="entry name" value="tRNA-synt_1g"/>
    <property type="match status" value="1"/>
</dbReference>
<proteinExistence type="inferred from homology"/>
<dbReference type="Gene3D" id="3.40.50.620">
    <property type="entry name" value="HUPs"/>
    <property type="match status" value="2"/>
</dbReference>
<dbReference type="GO" id="GO:0005829">
    <property type="term" value="C:cytosol"/>
    <property type="evidence" value="ECO:0007669"/>
    <property type="project" value="TreeGrafter"/>
</dbReference>
<dbReference type="EC" id="6.1.1.4" evidence="9"/>
<keyword evidence="6 9" id="KW-0648">Protein biosynthesis</keyword>